<evidence type="ECO:0000256" key="3">
    <source>
        <dbReference type="ARBA" id="ARBA00022679"/>
    </source>
</evidence>
<dbReference type="KEGG" id="acel:acsn021_17170"/>
<dbReference type="GO" id="GO:0051539">
    <property type="term" value="F:4 iron, 4 sulfur cluster binding"/>
    <property type="evidence" value="ECO:0007669"/>
    <property type="project" value="UniProtKB-KW"/>
</dbReference>
<dbReference type="SFLD" id="SFLDS00029">
    <property type="entry name" value="Radical_SAM"/>
    <property type="match status" value="1"/>
</dbReference>
<dbReference type="InterPro" id="IPR034466">
    <property type="entry name" value="Methyltransferase_Class_B"/>
</dbReference>
<proteinExistence type="predicted"/>
<accession>A0A6S6R514</accession>
<protein>
    <submittedName>
        <fullName evidence="8">Uncharacterized protein</fullName>
    </submittedName>
</protein>
<evidence type="ECO:0000256" key="6">
    <source>
        <dbReference type="ARBA" id="ARBA00023004"/>
    </source>
</evidence>
<evidence type="ECO:0000256" key="4">
    <source>
        <dbReference type="ARBA" id="ARBA00022691"/>
    </source>
</evidence>
<dbReference type="InterPro" id="IPR031003">
    <property type="entry name" value="BcpD_PhpK_rSAM"/>
</dbReference>
<dbReference type="AlphaFoldDB" id="A0A6S6R514"/>
<dbReference type="SFLD" id="SFLDG01123">
    <property type="entry name" value="methyltransferase_(Class_B)"/>
    <property type="match status" value="1"/>
</dbReference>
<dbReference type="CDD" id="cd01335">
    <property type="entry name" value="Radical_SAM"/>
    <property type="match status" value="1"/>
</dbReference>
<sequence>MSLDCILIGFNDEKMETTIKRIEPYKNQGAAYQHMLTRSAIVDGKRMKYSELIRESISTSLGMESDLSIYRMPNMAVHYIRQYLKKRDISVEIINNYNFGKKRLQHLLKTREPLLVGVSSTCIVESAPLREMVDFIRENNPYVTIVIGGPFINSINYEYHDQQQKYLLQRMGADIFIHERQGENTLFRICLELKKENPDLGSIPNILYRDGNEIKRTIKVPENISLDADPIKEFTFYENHIKPPVYVRTAISCALNCAFCRYPILGGELMYMELESIEKNLDYIYSLGVKYLVFVDDSLNIPIERFKSLLKLMIRKKYNFRWCSFFRISHSDEETYELMEESGCLGVILGIESGNNTILKNMDKQVTREKFLFGMEQLKKHNIISYASCVIGFPGETVETARETLQFIEEAKPVFYDLQTWFYEGAVPIAKEKDYYQLTGYGYDWSHKDMNSATAAKIVSDGIKTIKNSAFMPSLSFNLWSFAYYLSQGATLDEFLSFSNIFKNVIDYEKNEVDDAYKENIKKLMMVFKDNQNLYDNLKMRNV</sequence>
<keyword evidence="2" id="KW-0489">Methyltransferase</keyword>
<keyword evidence="5" id="KW-0479">Metal-binding</keyword>
<keyword evidence="3" id="KW-0808">Transferase</keyword>
<dbReference type="InterPro" id="IPR007197">
    <property type="entry name" value="rSAM"/>
</dbReference>
<dbReference type="Gene3D" id="3.80.30.20">
    <property type="entry name" value="tm_1862 like domain"/>
    <property type="match status" value="1"/>
</dbReference>
<dbReference type="SUPFAM" id="SSF102114">
    <property type="entry name" value="Radical SAM enzymes"/>
    <property type="match status" value="1"/>
</dbReference>
<gene>
    <name evidence="8" type="ORF">acsn021_17170</name>
</gene>
<dbReference type="SMART" id="SM00729">
    <property type="entry name" value="Elp3"/>
    <property type="match status" value="1"/>
</dbReference>
<dbReference type="Pfam" id="PF04055">
    <property type="entry name" value="Radical_SAM"/>
    <property type="match status" value="1"/>
</dbReference>
<dbReference type="GO" id="GO:0046872">
    <property type="term" value="F:metal ion binding"/>
    <property type="evidence" value="ECO:0007669"/>
    <property type="project" value="UniProtKB-KW"/>
</dbReference>
<dbReference type="Proteomes" id="UP000515561">
    <property type="component" value="Chromosome"/>
</dbReference>
<dbReference type="InterPro" id="IPR051198">
    <property type="entry name" value="BchE-like"/>
</dbReference>
<dbReference type="InterPro" id="IPR006638">
    <property type="entry name" value="Elp3/MiaA/NifB-like_rSAM"/>
</dbReference>
<dbReference type="NCBIfam" id="TIGR04479">
    <property type="entry name" value="bcpD_PhpK_rSAM"/>
    <property type="match status" value="1"/>
</dbReference>
<evidence type="ECO:0000256" key="2">
    <source>
        <dbReference type="ARBA" id="ARBA00022603"/>
    </source>
</evidence>
<organism evidence="8 9">
    <name type="scientific">Anaerocolumna cellulosilytica</name>
    <dbReference type="NCBI Taxonomy" id="433286"/>
    <lineage>
        <taxon>Bacteria</taxon>
        <taxon>Bacillati</taxon>
        <taxon>Bacillota</taxon>
        <taxon>Clostridia</taxon>
        <taxon>Lachnospirales</taxon>
        <taxon>Lachnospiraceae</taxon>
        <taxon>Anaerocolumna</taxon>
    </lineage>
</organism>
<dbReference type="GO" id="GO:0003824">
    <property type="term" value="F:catalytic activity"/>
    <property type="evidence" value="ECO:0007669"/>
    <property type="project" value="InterPro"/>
</dbReference>
<comment type="cofactor">
    <cofactor evidence="1">
        <name>[4Fe-4S] cluster</name>
        <dbReference type="ChEBI" id="CHEBI:49883"/>
    </cofactor>
</comment>
<keyword evidence="4" id="KW-0949">S-adenosyl-L-methionine</keyword>
<evidence type="ECO:0000313" key="8">
    <source>
        <dbReference type="EMBL" id="BCJ94148.1"/>
    </source>
</evidence>
<evidence type="ECO:0000256" key="7">
    <source>
        <dbReference type="ARBA" id="ARBA00023014"/>
    </source>
</evidence>
<evidence type="ECO:0000256" key="5">
    <source>
        <dbReference type="ARBA" id="ARBA00022723"/>
    </source>
</evidence>
<reference evidence="8 9" key="1">
    <citation type="journal article" date="2016" name="Int. J. Syst. Evol. Microbiol.">
        <title>Descriptions of Anaerotaenia torta gen. nov., sp. nov. and Anaerocolumna cellulosilytica gen. nov., sp. nov. isolated from a methanogenic reactor of cattle waste.</title>
        <authorList>
            <person name="Uek A."/>
            <person name="Ohtaki Y."/>
            <person name="Kaku N."/>
            <person name="Ueki K."/>
        </authorList>
    </citation>
    <scope>NUCLEOTIDE SEQUENCE [LARGE SCALE GENOMIC DNA]</scope>
    <source>
        <strain evidence="8 9">SN021</strain>
    </source>
</reference>
<dbReference type="RefSeq" id="WP_184091396.1">
    <property type="nucleotide sequence ID" value="NZ_AP023367.1"/>
</dbReference>
<dbReference type="EMBL" id="AP023367">
    <property type="protein sequence ID" value="BCJ94148.1"/>
    <property type="molecule type" value="Genomic_DNA"/>
</dbReference>
<evidence type="ECO:0000313" key="9">
    <source>
        <dbReference type="Proteomes" id="UP000515561"/>
    </source>
</evidence>
<dbReference type="InterPro" id="IPR023404">
    <property type="entry name" value="rSAM_horseshoe"/>
</dbReference>
<name>A0A6S6R514_9FIRM</name>
<keyword evidence="6" id="KW-0408">Iron</keyword>
<dbReference type="InterPro" id="IPR058240">
    <property type="entry name" value="rSAM_sf"/>
</dbReference>
<dbReference type="PROSITE" id="PS51918">
    <property type="entry name" value="RADICAL_SAM"/>
    <property type="match status" value="1"/>
</dbReference>
<keyword evidence="9" id="KW-1185">Reference proteome</keyword>
<dbReference type="SFLD" id="SFLDG01082">
    <property type="entry name" value="B12-binding_domain_containing"/>
    <property type="match status" value="1"/>
</dbReference>
<dbReference type="PANTHER" id="PTHR43409">
    <property type="entry name" value="ANAEROBIC MAGNESIUM-PROTOPORPHYRIN IX MONOMETHYL ESTER CYCLASE-RELATED"/>
    <property type="match status" value="1"/>
</dbReference>
<keyword evidence="7" id="KW-0411">Iron-sulfur</keyword>
<evidence type="ECO:0000256" key="1">
    <source>
        <dbReference type="ARBA" id="ARBA00001966"/>
    </source>
</evidence>
<dbReference type="PANTHER" id="PTHR43409:SF7">
    <property type="entry name" value="BLL1977 PROTEIN"/>
    <property type="match status" value="1"/>
</dbReference>